<gene>
    <name evidence="1" type="ORF">DQX05_28465</name>
</gene>
<organism evidence="1 2">
    <name type="scientific">Paenibacillus thiaminolyticus</name>
    <name type="common">Bacillus thiaminolyticus</name>
    <dbReference type="NCBI Taxonomy" id="49283"/>
    <lineage>
        <taxon>Bacteria</taxon>
        <taxon>Bacillati</taxon>
        <taxon>Bacillota</taxon>
        <taxon>Bacilli</taxon>
        <taxon>Bacillales</taxon>
        <taxon>Paenibacillaceae</taxon>
        <taxon>Paenibacillus</taxon>
    </lineage>
</organism>
<dbReference type="Gene3D" id="3.80.10.10">
    <property type="entry name" value="Ribonuclease Inhibitor"/>
    <property type="match status" value="1"/>
</dbReference>
<accession>A0A3A3GVB8</accession>
<reference evidence="1 2" key="1">
    <citation type="submission" date="2018-09" db="EMBL/GenBank/DDBJ databases">
        <title>Paenibacillus SK2017-BO5.</title>
        <authorList>
            <person name="Piskunova J.V."/>
            <person name="Dubiley S.A."/>
            <person name="Severinov K.V."/>
        </authorList>
    </citation>
    <scope>NUCLEOTIDE SEQUENCE [LARGE SCALE GENOMIC DNA]</scope>
    <source>
        <strain evidence="1 2">BO5</strain>
    </source>
</reference>
<proteinExistence type="predicted"/>
<dbReference type="NCBIfam" id="NF038076">
    <property type="entry name" value="fam_STM4015"/>
    <property type="match status" value="1"/>
</dbReference>
<dbReference type="InterPro" id="IPR047722">
    <property type="entry name" value="STM4015-like"/>
</dbReference>
<comment type="caution">
    <text evidence="1">The sequence shown here is derived from an EMBL/GenBank/DDBJ whole genome shotgun (WGS) entry which is preliminary data.</text>
</comment>
<dbReference type="SUPFAM" id="SSF52047">
    <property type="entry name" value="RNI-like"/>
    <property type="match status" value="1"/>
</dbReference>
<dbReference type="OrthoDB" id="9781345at2"/>
<dbReference type="AlphaFoldDB" id="A0A3A3GVB8"/>
<evidence type="ECO:0008006" key="3">
    <source>
        <dbReference type="Google" id="ProtNLM"/>
    </source>
</evidence>
<dbReference type="EMBL" id="QYZD01000055">
    <property type="protein sequence ID" value="RJG16955.1"/>
    <property type="molecule type" value="Genomic_DNA"/>
</dbReference>
<evidence type="ECO:0000313" key="2">
    <source>
        <dbReference type="Proteomes" id="UP000266177"/>
    </source>
</evidence>
<protein>
    <recommendedName>
        <fullName evidence="3">Cytoplasmic protein</fullName>
    </recommendedName>
</protein>
<dbReference type="RefSeq" id="WP_119796636.1">
    <property type="nucleotide sequence ID" value="NZ_QYZD01000055.1"/>
</dbReference>
<dbReference type="Proteomes" id="UP000266177">
    <property type="component" value="Unassembled WGS sequence"/>
</dbReference>
<sequence>MIEIRLSVGYEEYEDGERMSELIEKLAAGEHSEQLVSLIIGDWGQAYENSPDSFLDTLIANRERFPNLKKLFIGDMDYEDCEVSWIIQTNLSPLLKAFPNLESFTAKGSTDLRLEPLEHARLQELVIICGGLPVEVLSDIRNAKLPELRKLELYLGVDEYGFSGSLDDVLSVAEPGLFPKLAYLGLKDSEIQNEIAQELADAPILDQLETLDLSYGTLSDAGAEALLASARVKKLKHLDLKYHYMSDEMVKRWQDSGLSVDVSDQQDTEDEWRYPFLTE</sequence>
<name>A0A3A3GVB8_PANTH</name>
<evidence type="ECO:0000313" key="1">
    <source>
        <dbReference type="EMBL" id="RJG16955.1"/>
    </source>
</evidence>
<dbReference type="InterPro" id="IPR032675">
    <property type="entry name" value="LRR_dom_sf"/>
</dbReference>